<evidence type="ECO:0000313" key="8">
    <source>
        <dbReference type="Proteomes" id="UP001232493"/>
    </source>
</evidence>
<feature type="transmembrane region" description="Helical" evidence="5">
    <location>
        <begin position="244"/>
        <end position="263"/>
    </location>
</feature>
<evidence type="ECO:0000256" key="2">
    <source>
        <dbReference type="ARBA" id="ARBA00022692"/>
    </source>
</evidence>
<feature type="transmembrane region" description="Helical" evidence="5">
    <location>
        <begin position="12"/>
        <end position="28"/>
    </location>
</feature>
<keyword evidence="3 5" id="KW-1133">Transmembrane helix</keyword>
<feature type="transmembrane region" description="Helical" evidence="5">
    <location>
        <begin position="381"/>
        <end position="398"/>
    </location>
</feature>
<dbReference type="Proteomes" id="UP001232493">
    <property type="component" value="Chromosome"/>
</dbReference>
<proteinExistence type="predicted"/>
<comment type="subcellular location">
    <subcellularLocation>
        <location evidence="1">Membrane</location>
        <topology evidence="1">Multi-pass membrane protein</topology>
    </subcellularLocation>
</comment>
<feature type="transmembrane region" description="Helical" evidence="5">
    <location>
        <begin position="202"/>
        <end position="232"/>
    </location>
</feature>
<evidence type="ECO:0000256" key="5">
    <source>
        <dbReference type="SAM" id="Phobius"/>
    </source>
</evidence>
<sequence>MERMGKKIEKKFILAILIFQILFYLTGPLEYIGINNRIVTIFSYMLIFMVLLSIDRTIIFKLSVYRAFLFIYITLKFLFSIYLKIPLLQIGVAYSKFLLLLLLLQFIEEMKAYFSIKKFEKMYIIFISWLLLISIIQYGKIEPFSTIFTEYGGNFISGRIFLDNFYLRVNGGIGGTVIDFAVLLIIFYYIIIFSNIKKTLFIILNISFIIMFFLSFSRVSILSLFFIILSIFIRYSDKLYNKKIFIIFIILLLLFNVIFIIVARDLLISFSDLFLNNKIEDIKERRVSTWLNAFKEVNFRILIGNEFGKNTGLPIKDNKNITDSFLFSILDDLGIIGLFIYILVILEPINKLRKKISKKYFLISIVMIINIIFIQIINSAFFYHLNIINYSILILFISKKTTSKK</sequence>
<protein>
    <recommendedName>
        <fullName evidence="6">O-antigen ligase-related domain-containing protein</fullName>
    </recommendedName>
</protein>
<accession>A0ABY8PML3</accession>
<feature type="transmembrane region" description="Helical" evidence="5">
    <location>
        <begin position="358"/>
        <end position="375"/>
    </location>
</feature>
<evidence type="ECO:0000259" key="6">
    <source>
        <dbReference type="Pfam" id="PF04932"/>
    </source>
</evidence>
<dbReference type="InterPro" id="IPR007016">
    <property type="entry name" value="O-antigen_ligase-rel_domated"/>
</dbReference>
<reference evidence="7 8" key="1">
    <citation type="submission" date="2021-02" db="EMBL/GenBank/DDBJ databases">
        <title>Characterization of Marinitoga sp. nov. str. BP5-C20A.</title>
        <authorList>
            <person name="Erauso G."/>
            <person name="Postec A."/>
        </authorList>
    </citation>
    <scope>NUCLEOTIDE SEQUENCE [LARGE SCALE GENOMIC DNA]</scope>
    <source>
        <strain evidence="7 8">BP5-C20A</strain>
    </source>
</reference>
<feature type="transmembrane region" description="Helical" evidence="5">
    <location>
        <begin position="119"/>
        <end position="138"/>
    </location>
</feature>
<dbReference type="EMBL" id="CP069362">
    <property type="protein sequence ID" value="WGS63886.1"/>
    <property type="molecule type" value="Genomic_DNA"/>
</dbReference>
<organism evidence="7 8">
    <name type="scientific">Marinitoga aeolica</name>
    <dbReference type="NCBI Taxonomy" id="2809031"/>
    <lineage>
        <taxon>Bacteria</taxon>
        <taxon>Thermotogati</taxon>
        <taxon>Thermotogota</taxon>
        <taxon>Thermotogae</taxon>
        <taxon>Petrotogales</taxon>
        <taxon>Petrotogaceae</taxon>
        <taxon>Marinitoga</taxon>
    </lineage>
</organism>
<evidence type="ECO:0000256" key="4">
    <source>
        <dbReference type="ARBA" id="ARBA00023136"/>
    </source>
</evidence>
<evidence type="ECO:0000256" key="1">
    <source>
        <dbReference type="ARBA" id="ARBA00004141"/>
    </source>
</evidence>
<feature type="domain" description="O-antigen ligase-related" evidence="6">
    <location>
        <begin position="206"/>
        <end position="342"/>
    </location>
</feature>
<keyword evidence="8" id="KW-1185">Reference proteome</keyword>
<dbReference type="RefSeq" id="WP_280997096.1">
    <property type="nucleotide sequence ID" value="NZ_CP069362.1"/>
</dbReference>
<evidence type="ECO:0000313" key="7">
    <source>
        <dbReference type="EMBL" id="WGS63886.1"/>
    </source>
</evidence>
<feature type="transmembrane region" description="Helical" evidence="5">
    <location>
        <begin position="174"/>
        <end position="196"/>
    </location>
</feature>
<feature type="transmembrane region" description="Helical" evidence="5">
    <location>
        <begin position="88"/>
        <end position="107"/>
    </location>
</feature>
<evidence type="ECO:0000256" key="3">
    <source>
        <dbReference type="ARBA" id="ARBA00022989"/>
    </source>
</evidence>
<gene>
    <name evidence="7" type="ORF">JRV97_05760</name>
</gene>
<keyword evidence="4 5" id="KW-0472">Membrane</keyword>
<dbReference type="Pfam" id="PF04932">
    <property type="entry name" value="Wzy_C"/>
    <property type="match status" value="1"/>
</dbReference>
<keyword evidence="2 5" id="KW-0812">Transmembrane</keyword>
<name>A0ABY8PML3_9BACT</name>
<feature type="transmembrane region" description="Helical" evidence="5">
    <location>
        <begin position="325"/>
        <end position="346"/>
    </location>
</feature>
<feature type="transmembrane region" description="Helical" evidence="5">
    <location>
        <begin position="34"/>
        <end position="52"/>
    </location>
</feature>